<name>A0ABQ5MTP4_9MICC</name>
<proteinExistence type="predicted"/>
<comment type="caution">
    <text evidence="2">The sequence shown here is derived from an EMBL/GenBank/DDBJ whole genome shotgun (WGS) entry which is preliminary data.</text>
</comment>
<dbReference type="Pfam" id="PF10646">
    <property type="entry name" value="Germane"/>
    <property type="match status" value="1"/>
</dbReference>
<organism evidence="2 3">
    <name type="scientific">Arthrobacter mangrovi</name>
    <dbReference type="NCBI Taxonomy" id="2966350"/>
    <lineage>
        <taxon>Bacteria</taxon>
        <taxon>Bacillati</taxon>
        <taxon>Actinomycetota</taxon>
        <taxon>Actinomycetes</taxon>
        <taxon>Micrococcales</taxon>
        <taxon>Micrococcaceae</taxon>
        <taxon>Arthrobacter</taxon>
    </lineage>
</organism>
<evidence type="ECO:0000313" key="2">
    <source>
        <dbReference type="EMBL" id="GLB67370.1"/>
    </source>
</evidence>
<evidence type="ECO:0000313" key="3">
    <source>
        <dbReference type="Proteomes" id="UP001209654"/>
    </source>
</evidence>
<dbReference type="RefSeq" id="WP_264795503.1">
    <property type="nucleotide sequence ID" value="NZ_BRVS01000007.1"/>
</dbReference>
<gene>
    <name evidence="2" type="ORF">AHIS1636_18100</name>
</gene>
<dbReference type="SMART" id="SM00909">
    <property type="entry name" value="Germane"/>
    <property type="match status" value="1"/>
</dbReference>
<keyword evidence="3" id="KW-1185">Reference proteome</keyword>
<accession>A0ABQ5MTP4</accession>
<evidence type="ECO:0000259" key="1">
    <source>
        <dbReference type="SMART" id="SM00909"/>
    </source>
</evidence>
<dbReference type="InterPro" id="IPR019606">
    <property type="entry name" value="GerMN"/>
</dbReference>
<sequence length="266" mass="28194">MSSPLVTSAPLETPESTSLSPVYWLGENADSVFLYREFRSAEDLGDPITTAVNAALSLQPLDSDYFNPWRPASKVGTSITKGSVITLDISSDAFEANVDEGIAERAIQQLVYTATAAAANAGLSTPGNPLEVEILVDGHRGYKAFGYVELGALMTRNPELTAPIWVIDPQQDAALDGRLEVYGRAVAIDAELSWQVSRLEDAEDTGSGSKVKSGTVAINAPDGESGEFRFGLDLPAGTYRLSVFDAAQDGSAAAEVDPDSKVFTVK</sequence>
<dbReference type="Proteomes" id="UP001209654">
    <property type="component" value="Unassembled WGS sequence"/>
</dbReference>
<dbReference type="EMBL" id="BRVS01000007">
    <property type="protein sequence ID" value="GLB67370.1"/>
    <property type="molecule type" value="Genomic_DNA"/>
</dbReference>
<protein>
    <recommendedName>
        <fullName evidence="1">GerMN domain-containing protein</fullName>
    </recommendedName>
</protein>
<feature type="domain" description="GerMN" evidence="1">
    <location>
        <begin position="49"/>
        <end position="145"/>
    </location>
</feature>
<reference evidence="2 3" key="1">
    <citation type="journal article" date="2023" name="Int. J. Syst. Evol. Microbiol.">
        <title>Arthrobacter mangrovi sp. nov., an actinobacterium isolated from the rhizosphere of a mangrove.</title>
        <authorList>
            <person name="Hamada M."/>
            <person name="Saitou S."/>
            <person name="Enomoto N."/>
            <person name="Nanri K."/>
            <person name="Hidaka K."/>
            <person name="Miura T."/>
            <person name="Tamura T."/>
        </authorList>
    </citation>
    <scope>NUCLEOTIDE SEQUENCE [LARGE SCALE GENOMIC DNA]</scope>
    <source>
        <strain evidence="2 3">NBRC 112813</strain>
    </source>
</reference>